<comment type="caution">
    <text evidence="2">The sequence shown here is derived from an EMBL/GenBank/DDBJ whole genome shotgun (WGS) entry which is preliminary data.</text>
</comment>
<organism evidence="2 3">
    <name type="scientific">Candidatus Accumulibacter proximus</name>
    <dbReference type="NCBI Taxonomy" id="2954385"/>
    <lineage>
        <taxon>Bacteria</taxon>
        <taxon>Pseudomonadati</taxon>
        <taxon>Pseudomonadota</taxon>
        <taxon>Betaproteobacteria</taxon>
        <taxon>Candidatus Accumulibacter</taxon>
    </lineage>
</organism>
<dbReference type="Pfam" id="PF11939">
    <property type="entry name" value="NiFe-hyd_HybE"/>
    <property type="match status" value="1"/>
</dbReference>
<feature type="region of interest" description="Disordered" evidence="1">
    <location>
        <begin position="179"/>
        <end position="199"/>
    </location>
</feature>
<evidence type="ECO:0000256" key="1">
    <source>
        <dbReference type="SAM" id="MobiDB-lite"/>
    </source>
</evidence>
<dbReference type="InterPro" id="IPR023994">
    <property type="entry name" value="NiFe-hyd_HybE"/>
</dbReference>
<reference evidence="2 3" key="1">
    <citation type="submission" date="2020-10" db="EMBL/GenBank/DDBJ databases">
        <title>Connecting structure to function with the recovery of over 1000 high-quality activated sludge metagenome-assembled genomes encoding full-length rRNA genes using long-read sequencing.</title>
        <authorList>
            <person name="Singleton C.M."/>
            <person name="Petriglieri F."/>
            <person name="Kristensen J.M."/>
            <person name="Kirkegaard R.H."/>
            <person name="Michaelsen T.Y."/>
            <person name="Andersen M.H."/>
            <person name="Karst S.M."/>
            <person name="Dueholm M.S."/>
            <person name="Nielsen P.H."/>
            <person name="Albertsen M."/>
        </authorList>
    </citation>
    <scope>NUCLEOTIDE SEQUENCE [LARGE SCALE GENOMIC DNA]</scope>
    <source>
        <strain evidence="2">EsbW_18-Q3-R4-48_BATAC.285</strain>
    </source>
</reference>
<dbReference type="InterPro" id="IPR038530">
    <property type="entry name" value="NiFe-hyd_HybE_sf"/>
</dbReference>
<protein>
    <submittedName>
        <fullName evidence="2">[NiFe]-hydrogenase assembly chaperone HybE</fullName>
    </submittedName>
</protein>
<dbReference type="Gene3D" id="3.30.1460.40">
    <property type="entry name" value="[NiFe]-hydrogenase assembly chaperone, HybE"/>
    <property type="match status" value="1"/>
</dbReference>
<proteinExistence type="predicted"/>
<sequence length="211" mass="22697">MSPEFRKPAFEAKRPPPAAPITDNPGQRLEAMYLQIWATSMRELPFVNAALSVEAVGFRRWRSASICPSGTDTPAPTGEGEAASRSEPSGDWVGAVITPWFINLFLLPGGGNLWSDQRPGQRCHILFPVGPLEFIADHDPAAIIPSYQYCPLFAPPSQFASQAAARAAASAALEAMLVPPTVPDPRSSSGDVSAAKPDSARRAFLRRFARP</sequence>
<feature type="compositionally biased region" description="Basic and acidic residues" evidence="1">
    <location>
        <begin position="1"/>
        <end position="14"/>
    </location>
</feature>
<dbReference type="NCBIfam" id="TIGR03993">
    <property type="entry name" value="hydrog_HybE"/>
    <property type="match status" value="1"/>
</dbReference>
<dbReference type="EMBL" id="JADJMH010000012">
    <property type="protein sequence ID" value="MBK7675609.1"/>
    <property type="molecule type" value="Genomic_DNA"/>
</dbReference>
<feature type="region of interest" description="Disordered" evidence="1">
    <location>
        <begin position="1"/>
        <end position="25"/>
    </location>
</feature>
<gene>
    <name evidence="2" type="primary">hybE</name>
    <name evidence="2" type="ORF">IPJ27_13105</name>
</gene>
<name>A0A935UHD1_9PROT</name>
<dbReference type="AlphaFoldDB" id="A0A935UHD1"/>
<feature type="region of interest" description="Disordered" evidence="1">
    <location>
        <begin position="67"/>
        <end position="89"/>
    </location>
</feature>
<evidence type="ECO:0000313" key="3">
    <source>
        <dbReference type="Proteomes" id="UP000697998"/>
    </source>
</evidence>
<accession>A0A935UHD1</accession>
<dbReference type="Proteomes" id="UP000697998">
    <property type="component" value="Unassembled WGS sequence"/>
</dbReference>
<evidence type="ECO:0000313" key="2">
    <source>
        <dbReference type="EMBL" id="MBK7675609.1"/>
    </source>
</evidence>